<dbReference type="PANTHER" id="PTHR23026:SF123">
    <property type="entry name" value="NAD(P)H NITROREDUCTASE RV3131-RELATED"/>
    <property type="match status" value="1"/>
</dbReference>
<proteinExistence type="predicted"/>
<dbReference type="Gene3D" id="3.40.109.10">
    <property type="entry name" value="NADH Oxidase"/>
    <property type="match status" value="1"/>
</dbReference>
<evidence type="ECO:0000256" key="1">
    <source>
        <dbReference type="SAM" id="MobiDB-lite"/>
    </source>
</evidence>
<dbReference type="Proteomes" id="UP001183777">
    <property type="component" value="Unassembled WGS sequence"/>
</dbReference>
<feature type="region of interest" description="Disordered" evidence="1">
    <location>
        <begin position="184"/>
        <end position="210"/>
    </location>
</feature>
<organism evidence="2 3">
    <name type="scientific">Streptomyces salyersiae</name>
    <dbReference type="NCBI Taxonomy" id="3075530"/>
    <lineage>
        <taxon>Bacteria</taxon>
        <taxon>Bacillati</taxon>
        <taxon>Actinomycetota</taxon>
        <taxon>Actinomycetes</taxon>
        <taxon>Kitasatosporales</taxon>
        <taxon>Streptomycetaceae</taxon>
        <taxon>Streptomyces</taxon>
    </lineage>
</organism>
<comment type="caution">
    <text evidence="2">The sequence shown here is derived from an EMBL/GenBank/DDBJ whole genome shotgun (WGS) entry which is preliminary data.</text>
</comment>
<dbReference type="NCBIfam" id="NF047509">
    <property type="entry name" value="Rv3131_FMN_oxido"/>
    <property type="match status" value="1"/>
</dbReference>
<dbReference type="InterPro" id="IPR000415">
    <property type="entry name" value="Nitroreductase-like"/>
</dbReference>
<keyword evidence="3" id="KW-1185">Reference proteome</keyword>
<dbReference type="EMBL" id="JAVREX010000022">
    <property type="protein sequence ID" value="MDT0432431.1"/>
    <property type="molecule type" value="Genomic_DNA"/>
</dbReference>
<dbReference type="PANTHER" id="PTHR23026">
    <property type="entry name" value="NADPH NITROREDUCTASE"/>
    <property type="match status" value="1"/>
</dbReference>
<dbReference type="InterPro" id="IPR050627">
    <property type="entry name" value="Nitroreductase/BluB"/>
</dbReference>
<sequence length="326" mass="34535">MPYPDHALDVPEQTAVAAAAASAPSVLNSQPWLFSTGPQGVEVHADPRRAPTATASARRDVYLSCGAALFTVRAALARLDRAVRVSVLPEAGDPLLVARVTVTGDGGDPEAAALYRWVGDRRTNRHPFRPEPVPAGVLALLGGAAEHEGATLRRLDAEPEYQRVLTLIRRASLAEDDAVREDGADRLTGVPPAVPVENLGPVPRRDGTDGGAVRDLAPDLALPGRGTAAFEPHPELAVLETAEDGPASWVAAGQALQRLLLEATGHGIAASFANQPLEDAELREEVSSSAAHFGHPQMVLRMGYPLTRPPAAPRRPQHEVLRRVGR</sequence>
<protein>
    <recommendedName>
        <fullName evidence="4">Nitroreductase</fullName>
    </recommendedName>
</protein>
<accession>A0ABU2RUB3</accession>
<evidence type="ECO:0008006" key="4">
    <source>
        <dbReference type="Google" id="ProtNLM"/>
    </source>
</evidence>
<dbReference type="RefSeq" id="WP_200694263.1">
    <property type="nucleotide sequence ID" value="NZ_JAVREX010000022.1"/>
</dbReference>
<evidence type="ECO:0000313" key="3">
    <source>
        <dbReference type="Proteomes" id="UP001183777"/>
    </source>
</evidence>
<dbReference type="SUPFAM" id="SSF55469">
    <property type="entry name" value="FMN-dependent nitroreductase-like"/>
    <property type="match status" value="1"/>
</dbReference>
<gene>
    <name evidence="2" type="ORF">RM649_32995</name>
</gene>
<name>A0ABU2RUB3_9ACTN</name>
<evidence type="ECO:0000313" key="2">
    <source>
        <dbReference type="EMBL" id="MDT0432431.1"/>
    </source>
</evidence>
<reference evidence="3" key="1">
    <citation type="submission" date="2023-07" db="EMBL/GenBank/DDBJ databases">
        <title>30 novel species of actinomycetes from the DSMZ collection.</title>
        <authorList>
            <person name="Nouioui I."/>
        </authorList>
    </citation>
    <scope>NUCLEOTIDE SEQUENCE [LARGE SCALE GENOMIC DNA]</scope>
    <source>
        <strain evidence="3">DSM 41770</strain>
    </source>
</reference>